<name>A0A0E9QXC3_ANGAN</name>
<evidence type="ECO:0000313" key="1">
    <source>
        <dbReference type="EMBL" id="JAH20728.1"/>
    </source>
</evidence>
<organism evidence="1">
    <name type="scientific">Anguilla anguilla</name>
    <name type="common">European freshwater eel</name>
    <name type="synonym">Muraena anguilla</name>
    <dbReference type="NCBI Taxonomy" id="7936"/>
    <lineage>
        <taxon>Eukaryota</taxon>
        <taxon>Metazoa</taxon>
        <taxon>Chordata</taxon>
        <taxon>Craniata</taxon>
        <taxon>Vertebrata</taxon>
        <taxon>Euteleostomi</taxon>
        <taxon>Actinopterygii</taxon>
        <taxon>Neopterygii</taxon>
        <taxon>Teleostei</taxon>
        <taxon>Anguilliformes</taxon>
        <taxon>Anguillidae</taxon>
        <taxon>Anguilla</taxon>
    </lineage>
</organism>
<proteinExistence type="predicted"/>
<accession>A0A0E9QXC3</accession>
<dbReference type="EMBL" id="GBXM01087849">
    <property type="protein sequence ID" value="JAH20728.1"/>
    <property type="molecule type" value="Transcribed_RNA"/>
</dbReference>
<protein>
    <submittedName>
        <fullName evidence="1">Uncharacterized protein</fullName>
    </submittedName>
</protein>
<reference evidence="1" key="2">
    <citation type="journal article" date="2015" name="Fish Shellfish Immunol.">
        <title>Early steps in the European eel (Anguilla anguilla)-Vibrio vulnificus interaction in the gills: Role of the RtxA13 toxin.</title>
        <authorList>
            <person name="Callol A."/>
            <person name="Pajuelo D."/>
            <person name="Ebbesson L."/>
            <person name="Teles M."/>
            <person name="MacKenzie S."/>
            <person name="Amaro C."/>
        </authorList>
    </citation>
    <scope>NUCLEOTIDE SEQUENCE</scope>
</reference>
<dbReference type="AlphaFoldDB" id="A0A0E9QXC3"/>
<reference evidence="1" key="1">
    <citation type="submission" date="2014-11" db="EMBL/GenBank/DDBJ databases">
        <authorList>
            <person name="Amaro Gonzalez C."/>
        </authorList>
    </citation>
    <scope>NUCLEOTIDE SEQUENCE</scope>
</reference>
<sequence>MGHSESWNIFVIVKMQLVFSLW</sequence>